<evidence type="ECO:0008006" key="4">
    <source>
        <dbReference type="Google" id="ProtNLM"/>
    </source>
</evidence>
<feature type="transmembrane region" description="Helical" evidence="1">
    <location>
        <begin position="253"/>
        <end position="271"/>
    </location>
</feature>
<keyword evidence="1" id="KW-1133">Transmembrane helix</keyword>
<name>A0A1P8JRZ3_9BURK</name>
<evidence type="ECO:0000313" key="2">
    <source>
        <dbReference type="EMBL" id="APW36534.1"/>
    </source>
</evidence>
<keyword evidence="1" id="KW-0812">Transmembrane</keyword>
<feature type="transmembrane region" description="Helical" evidence="1">
    <location>
        <begin position="326"/>
        <end position="345"/>
    </location>
</feature>
<sequence>MSDAAMNVAAIRGGSILRSLRIVLFSLVGLVLLALLANYFRRITPLRHLDSVFLFESVDSILAHGLPLSHTVLSWPVVAPMLDWPVARICAAALPFLEGDGYNVLDNHAYFLLYPIAVLARLIGTHDAFAWLNAAAHLALVLMPWVFLRRSGLPVLAVAAFAIAVAAWPAWSLSAMGDYYLDRLYMPLMLGLLYLLHRGALQEGALTRGRLAGIACVALLAAMTTERATIMVLAALLFFVVLALPWRRVRAQAGFWLGLPLLLVAYLAWYFSVMFHGFEGGGSLRANAYLTARALVERFHDPRMVVFALTNLLFLGWMACLAGWRYLLLALGALLPNLIVTTGGAELNGWVTHYHAMYIPFLVFAASIGFARFMDWLPQGGARVLVAIASASASLVLAATYQPFEATFTAPAADRTQGGILRAVYRFYVHRDQSPERAMLFWIQQLPDAVSAGARVSAVEGAMPVLYHSHALALYPSGLDHADVLVISGALVDGKAAFVTGLPYPGNAEQVAQVNACLLERAIRQGFAVEREILGAGLIVLRRSAAPQPAIAAPRS</sequence>
<feature type="transmembrane region" description="Helical" evidence="1">
    <location>
        <begin position="228"/>
        <end position="246"/>
    </location>
</feature>
<feature type="transmembrane region" description="Helical" evidence="1">
    <location>
        <begin position="128"/>
        <end position="148"/>
    </location>
</feature>
<organism evidence="2 3">
    <name type="scientific">Rhodoferax koreensis</name>
    <dbReference type="NCBI Taxonomy" id="1842727"/>
    <lineage>
        <taxon>Bacteria</taxon>
        <taxon>Pseudomonadati</taxon>
        <taxon>Pseudomonadota</taxon>
        <taxon>Betaproteobacteria</taxon>
        <taxon>Burkholderiales</taxon>
        <taxon>Comamonadaceae</taxon>
        <taxon>Rhodoferax</taxon>
    </lineage>
</organism>
<dbReference type="Proteomes" id="UP000186609">
    <property type="component" value="Chromosome"/>
</dbReference>
<evidence type="ECO:0000256" key="1">
    <source>
        <dbReference type="SAM" id="Phobius"/>
    </source>
</evidence>
<dbReference type="KEGG" id="rhy:RD110_04365"/>
<dbReference type="STRING" id="1842727.RD110_04365"/>
<keyword evidence="3" id="KW-1185">Reference proteome</keyword>
<feature type="transmembrane region" description="Helical" evidence="1">
    <location>
        <begin position="304"/>
        <end position="321"/>
    </location>
</feature>
<feature type="transmembrane region" description="Helical" evidence="1">
    <location>
        <begin position="381"/>
        <end position="401"/>
    </location>
</feature>
<reference evidence="2 3" key="1">
    <citation type="submission" date="2017-01" db="EMBL/GenBank/DDBJ databases">
        <authorList>
            <person name="Mah S.A."/>
            <person name="Swanson W.J."/>
            <person name="Moy G.W."/>
            <person name="Vacquier V.D."/>
        </authorList>
    </citation>
    <scope>NUCLEOTIDE SEQUENCE [LARGE SCALE GENOMIC DNA]</scope>
    <source>
        <strain evidence="2 3">DCY110</strain>
    </source>
</reference>
<dbReference type="EMBL" id="CP019236">
    <property type="protein sequence ID" value="APW36534.1"/>
    <property type="molecule type" value="Genomic_DNA"/>
</dbReference>
<protein>
    <recommendedName>
        <fullName evidence="4">Glycosyltransferase RgtA/B/C/D-like domain-containing protein</fullName>
    </recommendedName>
</protein>
<gene>
    <name evidence="2" type="ORF">RD110_04365</name>
</gene>
<proteinExistence type="predicted"/>
<feature type="transmembrane region" description="Helical" evidence="1">
    <location>
        <begin position="155"/>
        <end position="173"/>
    </location>
</feature>
<accession>A0A1P8JRZ3</accession>
<keyword evidence="1" id="KW-0472">Membrane</keyword>
<feature type="transmembrane region" description="Helical" evidence="1">
    <location>
        <begin position="357"/>
        <end position="374"/>
    </location>
</feature>
<evidence type="ECO:0000313" key="3">
    <source>
        <dbReference type="Proteomes" id="UP000186609"/>
    </source>
</evidence>
<feature type="transmembrane region" description="Helical" evidence="1">
    <location>
        <begin position="20"/>
        <end position="40"/>
    </location>
</feature>
<dbReference type="AlphaFoldDB" id="A0A1P8JRZ3"/>